<dbReference type="AlphaFoldDB" id="A0A2P4SK93"/>
<organism evidence="1 2">
    <name type="scientific">Bambusicola thoracicus</name>
    <name type="common">Chinese bamboo-partridge</name>
    <name type="synonym">Perdix thoracica</name>
    <dbReference type="NCBI Taxonomy" id="9083"/>
    <lineage>
        <taxon>Eukaryota</taxon>
        <taxon>Metazoa</taxon>
        <taxon>Chordata</taxon>
        <taxon>Craniata</taxon>
        <taxon>Vertebrata</taxon>
        <taxon>Euteleostomi</taxon>
        <taxon>Archelosauria</taxon>
        <taxon>Archosauria</taxon>
        <taxon>Dinosauria</taxon>
        <taxon>Saurischia</taxon>
        <taxon>Theropoda</taxon>
        <taxon>Coelurosauria</taxon>
        <taxon>Aves</taxon>
        <taxon>Neognathae</taxon>
        <taxon>Galloanserae</taxon>
        <taxon>Galliformes</taxon>
        <taxon>Phasianidae</taxon>
        <taxon>Perdicinae</taxon>
        <taxon>Bambusicola</taxon>
    </lineage>
</organism>
<protein>
    <submittedName>
        <fullName evidence="1">Uncharacterized protein</fullName>
    </submittedName>
</protein>
<proteinExistence type="predicted"/>
<name>A0A2P4SK93_BAMTH</name>
<keyword evidence="2" id="KW-1185">Reference proteome</keyword>
<reference evidence="1 2" key="1">
    <citation type="submission" date="2018-01" db="EMBL/GenBank/DDBJ databases">
        <title>Comparison of the Chinese Bamboo Partridge and Red Junglefowl genome sequences highlights the importance of demography in genome evolution.</title>
        <authorList>
            <person name="Tiley G.P."/>
            <person name="Kimball R.T."/>
            <person name="Braun E.L."/>
            <person name="Burleigh J.G."/>
        </authorList>
    </citation>
    <scope>NUCLEOTIDE SEQUENCE [LARGE SCALE GENOMIC DNA]</scope>
    <source>
        <strain evidence="1">RTK389</strain>
        <tissue evidence="1">Blood</tissue>
    </source>
</reference>
<comment type="caution">
    <text evidence="1">The sequence shown here is derived from an EMBL/GenBank/DDBJ whole genome shotgun (WGS) entry which is preliminary data.</text>
</comment>
<sequence length="61" mass="6800">MAEQPKLLCRPLPPKLPSKLSAPREKVGKGKLYKNNYCSAASNSVCSLKLTWKKMNLLVNL</sequence>
<dbReference type="EMBL" id="PPHD01040567">
    <property type="protein sequence ID" value="POI24523.1"/>
    <property type="molecule type" value="Genomic_DNA"/>
</dbReference>
<dbReference type="Proteomes" id="UP000237246">
    <property type="component" value="Unassembled WGS sequence"/>
</dbReference>
<gene>
    <name evidence="1" type="ORF">CIB84_011727</name>
</gene>
<evidence type="ECO:0000313" key="2">
    <source>
        <dbReference type="Proteomes" id="UP000237246"/>
    </source>
</evidence>
<evidence type="ECO:0000313" key="1">
    <source>
        <dbReference type="EMBL" id="POI24523.1"/>
    </source>
</evidence>
<accession>A0A2P4SK93</accession>